<keyword evidence="1" id="KW-0472">Membrane</keyword>
<proteinExistence type="predicted"/>
<keyword evidence="1" id="KW-1133">Transmembrane helix</keyword>
<comment type="caution">
    <text evidence="2">The sequence shown here is derived from an EMBL/GenBank/DDBJ whole genome shotgun (WGS) entry which is preliminary data.</text>
</comment>
<dbReference type="EMBL" id="ACIO01000019">
    <property type="protein sequence ID" value="EFD01508.1"/>
    <property type="molecule type" value="Genomic_DNA"/>
</dbReference>
<evidence type="ECO:0000313" key="3">
    <source>
        <dbReference type="Proteomes" id="UP000004968"/>
    </source>
</evidence>
<organism evidence="2 3">
    <name type="scientific">Hungatella hathewayi DSM 13479</name>
    <dbReference type="NCBI Taxonomy" id="566550"/>
    <lineage>
        <taxon>Bacteria</taxon>
        <taxon>Bacillati</taxon>
        <taxon>Bacillota</taxon>
        <taxon>Clostridia</taxon>
        <taxon>Lachnospirales</taxon>
        <taxon>Lachnospiraceae</taxon>
        <taxon>Hungatella</taxon>
    </lineage>
</organism>
<protein>
    <submittedName>
        <fullName evidence="2">Uncharacterized protein</fullName>
    </submittedName>
</protein>
<reference evidence="2 3" key="1">
    <citation type="submission" date="2010-01" db="EMBL/GenBank/DDBJ databases">
        <authorList>
            <person name="Weinstock G."/>
            <person name="Sodergren E."/>
            <person name="Clifton S."/>
            <person name="Fulton L."/>
            <person name="Fulton B."/>
            <person name="Courtney L."/>
            <person name="Fronick C."/>
            <person name="Harrison M."/>
            <person name="Strong C."/>
            <person name="Farmer C."/>
            <person name="Delahaunty K."/>
            <person name="Markovic C."/>
            <person name="Hall O."/>
            <person name="Minx P."/>
            <person name="Tomlinson C."/>
            <person name="Mitreva M."/>
            <person name="Nelson J."/>
            <person name="Hou S."/>
            <person name="Wollam A."/>
            <person name="Pepin K.H."/>
            <person name="Johnson M."/>
            <person name="Bhonagiri V."/>
            <person name="Nash W.E."/>
            <person name="Warren W."/>
            <person name="Chinwalla A."/>
            <person name="Mardis E.R."/>
            <person name="Wilson R.K."/>
        </authorList>
    </citation>
    <scope>NUCLEOTIDE SEQUENCE [LARGE SCALE GENOMIC DNA]</scope>
    <source>
        <strain evidence="2 3">DSM 13479</strain>
    </source>
</reference>
<gene>
    <name evidence="2" type="ORF">CLOSTHATH_00304</name>
</gene>
<evidence type="ECO:0000256" key="1">
    <source>
        <dbReference type="SAM" id="Phobius"/>
    </source>
</evidence>
<dbReference type="HOGENOM" id="CLU_3200738_0_0_9"/>
<accession>D3A9N2</accession>
<name>D3A9N2_9FIRM</name>
<evidence type="ECO:0000313" key="2">
    <source>
        <dbReference type="EMBL" id="EFD01508.1"/>
    </source>
</evidence>
<feature type="transmembrane region" description="Helical" evidence="1">
    <location>
        <begin position="21"/>
        <end position="42"/>
    </location>
</feature>
<keyword evidence="1" id="KW-0812">Transmembrane</keyword>
<dbReference type="Proteomes" id="UP000004968">
    <property type="component" value="Unassembled WGS sequence"/>
</dbReference>
<sequence length="45" mass="5242">MPNFIAPLKRLNDGTASVKPVIFYPFPTINIFLLVKRTILFFKFL</sequence>
<dbReference type="AlphaFoldDB" id="D3A9N2"/>